<feature type="compositionally biased region" description="Polar residues" evidence="1">
    <location>
        <begin position="816"/>
        <end position="827"/>
    </location>
</feature>
<organism evidence="3 4">
    <name type="scientific">Ceratina calcarata</name>
    <dbReference type="NCBI Taxonomy" id="156304"/>
    <lineage>
        <taxon>Eukaryota</taxon>
        <taxon>Metazoa</taxon>
        <taxon>Ecdysozoa</taxon>
        <taxon>Arthropoda</taxon>
        <taxon>Hexapoda</taxon>
        <taxon>Insecta</taxon>
        <taxon>Pterygota</taxon>
        <taxon>Neoptera</taxon>
        <taxon>Endopterygota</taxon>
        <taxon>Hymenoptera</taxon>
        <taxon>Apocrita</taxon>
        <taxon>Aculeata</taxon>
        <taxon>Apoidea</taxon>
        <taxon>Anthophila</taxon>
        <taxon>Apidae</taxon>
        <taxon>Ceratina</taxon>
        <taxon>Zadontomerus</taxon>
    </lineage>
</organism>
<feature type="region of interest" description="Disordered" evidence="1">
    <location>
        <begin position="109"/>
        <end position="171"/>
    </location>
</feature>
<dbReference type="Proteomes" id="UP000694925">
    <property type="component" value="Unplaced"/>
</dbReference>
<feature type="compositionally biased region" description="Polar residues" evidence="1">
    <location>
        <begin position="749"/>
        <end position="777"/>
    </location>
</feature>
<feature type="compositionally biased region" description="Basic and acidic residues" evidence="1">
    <location>
        <begin position="910"/>
        <end position="923"/>
    </location>
</feature>
<feature type="region of interest" description="Disordered" evidence="1">
    <location>
        <begin position="894"/>
        <end position="928"/>
    </location>
</feature>
<feature type="compositionally biased region" description="Low complexity" evidence="1">
    <location>
        <begin position="1382"/>
        <end position="1391"/>
    </location>
</feature>
<feature type="compositionally biased region" description="Basic residues" evidence="1">
    <location>
        <begin position="133"/>
        <end position="146"/>
    </location>
</feature>
<keyword evidence="2" id="KW-1133">Transmembrane helix</keyword>
<feature type="compositionally biased region" description="Basic and acidic residues" evidence="1">
    <location>
        <begin position="347"/>
        <end position="408"/>
    </location>
</feature>
<evidence type="ECO:0000313" key="3">
    <source>
        <dbReference type="Proteomes" id="UP000694925"/>
    </source>
</evidence>
<feature type="region of interest" description="Disordered" evidence="1">
    <location>
        <begin position="814"/>
        <end position="849"/>
    </location>
</feature>
<sequence length="1633" mass="185483">MDSMWTESRFMPANDEDLANGAWCHDAHMLQELIRLNEFMKKQTDFSGDKLPDNVDVKEPKNQSNYSEKRAKPDAREVHIQSITKSISSLEGKNISSSVTVLNVHSKTTLKTTEGKDKVPRASTPKRGERSPNKKNRSPKVNSHPHSKYESFGSPRRDRRANSTFQTEFRVSPKGTCSVYNRNTVDSLFNCPFELVELYSSKKGKSESDSSANQRNSMVSSPRNDGKIVSVDADFLSPEMKKKRSMDPKNIKTNSEDVKLNRRQQVAVQKNNLNLGKVQENSNESSFEKSIRVKNSNKCNARETYYHENGSQMLRLQLPDTGIEDNKYEDNASTLPEETNEITIIADRTRTMEEKSASITEEREKPEKFIAASNDEKLKRDSPRDKTMDENDLPGKEECKTKRQDVKSDSNPNESSTDSESKMSKSTMESEESNSFGDLKTESSSIDNVEGSKEVRPNPEDLKEESAENKFKIIIEKRMNKPNDVKKRETKIIDANLCTDNVQPMGRKDEGQEFQDSCNKSMRFDTQDATRGITFRESSRNIDCEDANICRMLTKIHERLAIDWQRMMRLQMKLQSTVCPDSANTMMLMLQLLDKTIARCKSYIHGSNDGFEAETSITKLLSKNILDLVKVVNKNRITLEDQEKRVDQMQLELLQGRHAPKKRSILNEITLTSNYWANEISCIIETMSRLVKNVMAENEEKENVRSPRKSKASQRRVFTSSSANDTKQKVGHVRTRSARPNVAKKESAVGTQMSCVSNSVNTLRQSRSKTYTKSFGSARSPRREKHPDNIQTNTDKKTVDNSRHWERIKSSKIALNASSSQYKQTVSRQKHRAPGNQPQPWKPGGGPVSKMPASNSVITLLQKPQKTTHLKENAKSTNKRGNSMDHILTKKNLTNMDDNGKRTTRTHNYTGEKQRNEAKRKPSETYSTKTTVPVLNIDNLNAGDRSSISLKASSMMKPKPKTSARSYNESLRRGSSDHACPRTFTNSSCEVDRKSARQSEILRELEEIIKDAPKEEDKDSEDSHFYQLCNETSSVSFDSRRSNLFNEIPNDEEPTRDVDYYRFDISEMKLSERFFEDSQMMDKISEKSSVPVNERESMEFSSLTNVKDDSQPGAGPLETSASCTPSVGSSSSSNLCCQEKTVTRDDKEAQKHDIREPRNVNSLIKKDKIRMNPHAVSLSMLKDFLCDQGIDVDLVNKAEKNLKDKQKTYLKRKSISFANVPTNDDNFLRVDSKKELKGTVLHLQEMKDNATCTIISCSNAYSQTIVRCMVSKSLQTIPNPKIQIWKPAILRAIETQTELKARNACSMTDDFDQEKNLKHQDFPLKNSCPFYRTSSRSADFEEKISRNNEGSKECSHVLQELLLNRLKEESNESLSNVRPTDSNESLSISYSDSSVESSKKFSANEEEDQKPVNVISSEIVAALRLAEIRGRNVCKALEIYRRTLRNKVKKLKKRTKRRKTISKILKGSKEECRSLSGSDSVKMIAQKKNKKRNEIIEALRQAELASTFSKTSFDPQSESQEEYFESVGPSTVTPSSSITGEFSNQLVVQRKSSSSVTARDVRSLIEFLIDETSDVKFESTEGTNLNVCAVFYGNTDRRFSLLSRENILLPLIYGILCYVVFWCLQFTIVCDVS</sequence>
<feature type="region of interest" description="Disordered" evidence="1">
    <location>
        <begin position="1085"/>
        <end position="1135"/>
    </location>
</feature>
<evidence type="ECO:0000256" key="2">
    <source>
        <dbReference type="SAM" id="Phobius"/>
    </source>
</evidence>
<name>A0AAJ7RY39_9HYME</name>
<feature type="compositionally biased region" description="Polar residues" evidence="1">
    <location>
        <begin position="716"/>
        <end position="725"/>
    </location>
</feature>
<gene>
    <name evidence="4" type="primary">LOC113464096</name>
</gene>
<feature type="region of interest" description="Disordered" evidence="1">
    <location>
        <begin position="1372"/>
        <end position="1391"/>
    </location>
</feature>
<keyword evidence="3" id="KW-1185">Reference proteome</keyword>
<accession>A0AAJ7RY39</accession>
<feature type="transmembrane region" description="Helical" evidence="2">
    <location>
        <begin position="1607"/>
        <end position="1630"/>
    </location>
</feature>
<evidence type="ECO:0000313" key="4">
    <source>
        <dbReference type="RefSeq" id="XP_026667855.1"/>
    </source>
</evidence>
<feature type="compositionally biased region" description="Polar residues" evidence="1">
    <location>
        <begin position="212"/>
        <end position="223"/>
    </location>
</feature>
<protein>
    <submittedName>
        <fullName evidence="4">Uncharacterized protein LOC113464096</fullName>
    </submittedName>
</protein>
<feature type="region of interest" description="Disordered" evidence="1">
    <location>
        <begin position="698"/>
        <end position="801"/>
    </location>
</feature>
<proteinExistence type="predicted"/>
<reference evidence="4" key="1">
    <citation type="submission" date="2025-08" db="UniProtKB">
        <authorList>
            <consortium name="RefSeq"/>
        </authorList>
    </citation>
    <scope>IDENTIFICATION</scope>
    <source>
        <tissue evidence="4">Whole body</tissue>
    </source>
</reference>
<feature type="compositionally biased region" description="Low complexity" evidence="1">
    <location>
        <begin position="1120"/>
        <end position="1133"/>
    </location>
</feature>
<keyword evidence="2" id="KW-0812">Transmembrane</keyword>
<keyword evidence="2" id="KW-0472">Membrane</keyword>
<evidence type="ECO:0000256" key="1">
    <source>
        <dbReference type="SAM" id="MobiDB-lite"/>
    </source>
</evidence>
<dbReference type="RefSeq" id="XP_026667855.1">
    <property type="nucleotide sequence ID" value="XM_026812054.1"/>
</dbReference>
<feature type="region of interest" description="Disordered" evidence="1">
    <location>
        <begin position="45"/>
        <end position="77"/>
    </location>
</feature>
<dbReference type="KEGG" id="ccal:113464096"/>
<feature type="compositionally biased region" description="Basic and acidic residues" evidence="1">
    <location>
        <begin position="450"/>
        <end position="465"/>
    </location>
</feature>
<feature type="region of interest" description="Disordered" evidence="1">
    <location>
        <begin position="323"/>
        <end position="465"/>
    </location>
</feature>
<dbReference type="GeneID" id="113464096"/>
<feature type="compositionally biased region" description="Basic and acidic residues" evidence="1">
    <location>
        <begin position="113"/>
        <end position="132"/>
    </location>
</feature>
<feature type="region of interest" description="Disordered" evidence="1">
    <location>
        <begin position="202"/>
        <end position="226"/>
    </location>
</feature>